<dbReference type="Gene3D" id="3.90.1340.10">
    <property type="entry name" value="Phage tail collar domain"/>
    <property type="match status" value="1"/>
</dbReference>
<dbReference type="CDD" id="cd19958">
    <property type="entry name" value="pyocin_knob"/>
    <property type="match status" value="1"/>
</dbReference>
<dbReference type="InterPro" id="IPR051934">
    <property type="entry name" value="Phage_Tail_Fiber_Structural"/>
</dbReference>
<dbReference type="SUPFAM" id="SSF88874">
    <property type="entry name" value="Receptor-binding domain of short tail fibre protein gp12"/>
    <property type="match status" value="1"/>
</dbReference>
<proteinExistence type="predicted"/>
<dbReference type="Pfam" id="PF12571">
    <property type="entry name" value="Phage_tail_fib"/>
    <property type="match status" value="1"/>
</dbReference>
<name>A0A6I6Y298_PSEPU</name>
<dbReference type="Proteomes" id="UP000464480">
    <property type="component" value="Chromosome"/>
</dbReference>
<feature type="region of interest" description="Disordered" evidence="1">
    <location>
        <begin position="661"/>
        <end position="694"/>
    </location>
</feature>
<accession>A0A6I6Y298</accession>
<evidence type="ECO:0000313" key="5">
    <source>
        <dbReference type="Proteomes" id="UP000464480"/>
    </source>
</evidence>
<feature type="domain" description="Phage tail collar" evidence="2">
    <location>
        <begin position="561"/>
        <end position="618"/>
    </location>
</feature>
<evidence type="ECO:0000313" key="4">
    <source>
        <dbReference type="EMBL" id="QHG66589.1"/>
    </source>
</evidence>
<dbReference type="AlphaFoldDB" id="A0A6I6Y298"/>
<reference evidence="4 5" key="1">
    <citation type="submission" date="2020-02" db="EMBL/GenBank/DDBJ databases">
        <title>Pseudomonas Putida W5 Complete Genome Assembly.</title>
        <authorList>
            <person name="Yuan Z.-C."/>
            <person name="Shaw G.A."/>
            <person name="Cusano A.D."/>
            <person name="Caddey B.J."/>
            <person name="Weselowski B.J."/>
        </authorList>
    </citation>
    <scope>NUCLEOTIDE SEQUENCE [LARGE SCALE GENOMIC DNA]</scope>
    <source>
        <strain evidence="4 5">W5</strain>
    </source>
</reference>
<dbReference type="EMBL" id="CP026115">
    <property type="protein sequence ID" value="QHG66589.1"/>
    <property type="molecule type" value="Genomic_DNA"/>
</dbReference>
<dbReference type="PANTHER" id="PTHR35191:SF1">
    <property type="entry name" value="PROPHAGE SIDE TAIL FIBER PROTEIN HOMOLOG STFQ-RELATED"/>
    <property type="match status" value="1"/>
</dbReference>
<dbReference type="PANTHER" id="PTHR35191">
    <property type="entry name" value="PROPHAGE SIDE TAIL FIBER PROTEIN HOMOLOG STFQ-RELATED"/>
    <property type="match status" value="1"/>
</dbReference>
<dbReference type="InterPro" id="IPR037053">
    <property type="entry name" value="Phage_tail_collar_dom_sf"/>
</dbReference>
<sequence>MVDQTSQFYAILTNVGAAKQANADALGIAWKITQMGVGDANGSDPSPNASQKALISEWRRAPLNQLKVDDKDTSIIVAEQVIPADVGGKWIREIGLYDADGDLIAVANCAPTYKPLLSQGSGRTQVVRMNLVVSSTSNVQLKIDPAVVLATREWVTEELARQDFKHSVVVATTANIALSGLQAVDGVTLLAGNRVLVKNQTAAKDNGLYVAGSGDWTRASDADTSAKVTPGLLVLVEKGTTNGDSAWQLVTDPLISLGVSGLAFEMAFGRSGVAAGTYRSVTVDKYGRVTAASNPTTVAGYGLTDVYTKAAVDSALALKAPLASPVFTGLPQCPTLPLSDNSLGLVNTKHLRDSLGAFGLGTAFTGTIPATAEELNSQPSGNYYYPTATSPYPTYAFVQRLTYSNNRGFEMANIPYTDRLFLRSSNNDGSWRAPVEFAPLGSPAFAGVPTAPTAALGTGSTQLANTAFVRSTLAQYGIGTADMPDLLNKDLNTVYEGGLYYVGTGCTHLPPKATAGYLQVWGNASNHGVQKMIVVGGNEWSRTAVAGVWSDWSTLEGVPPGEVTFFACAAVPRGYLKANGAAVSRAEYPGLFAAIGTTYGVGNGTTTFNVPDLRGDFIRALDEGRGADLNRTLGSWQDHQNASHTHAATIATAGAHVHSVSGTAAAAGQHTHGAPRAQNNNVGGGSPNFTTANLQNGDTAQTYAAGQHTHDISATAWTAGDHTHAATVLASGGSESRPRNVALIAYIKY</sequence>
<feature type="compositionally biased region" description="Polar residues" evidence="1">
    <location>
        <begin position="677"/>
        <end position="694"/>
    </location>
</feature>
<organism evidence="4 5">
    <name type="scientific">Pseudomonas putida</name>
    <name type="common">Arthrobacter siderocapsulatus</name>
    <dbReference type="NCBI Taxonomy" id="303"/>
    <lineage>
        <taxon>Bacteria</taxon>
        <taxon>Pseudomonadati</taxon>
        <taxon>Pseudomonadota</taxon>
        <taxon>Gammaproteobacteria</taxon>
        <taxon>Pseudomonadales</taxon>
        <taxon>Pseudomonadaceae</taxon>
        <taxon>Pseudomonas</taxon>
    </lineage>
</organism>
<dbReference type="RefSeq" id="WP_159411761.1">
    <property type="nucleotide sequence ID" value="NZ_CP026115.2"/>
</dbReference>
<evidence type="ECO:0000256" key="1">
    <source>
        <dbReference type="SAM" id="MobiDB-lite"/>
    </source>
</evidence>
<feature type="domain" description="Phage tail fibre protein N-terminal" evidence="3">
    <location>
        <begin position="6"/>
        <end position="152"/>
    </location>
</feature>
<dbReference type="InterPro" id="IPR022225">
    <property type="entry name" value="Phage_tail_fibre_N"/>
</dbReference>
<dbReference type="InterPro" id="IPR011083">
    <property type="entry name" value="Phage_tail_collar_dom"/>
</dbReference>
<feature type="compositionally biased region" description="Low complexity" evidence="1">
    <location>
        <begin position="661"/>
        <end position="674"/>
    </location>
</feature>
<evidence type="ECO:0000259" key="2">
    <source>
        <dbReference type="Pfam" id="PF07484"/>
    </source>
</evidence>
<evidence type="ECO:0000259" key="3">
    <source>
        <dbReference type="Pfam" id="PF12571"/>
    </source>
</evidence>
<dbReference type="Pfam" id="PF07484">
    <property type="entry name" value="Collar"/>
    <property type="match status" value="1"/>
</dbReference>
<gene>
    <name evidence="4" type="ORF">C2H86_20220</name>
</gene>
<protein>
    <submittedName>
        <fullName evidence="4">Uncharacterized protein</fullName>
    </submittedName>
</protein>